<sequence precursor="true">MRRHALIPLLLAAAATIALPAAQAVVLEEFLFDDPGGTAIEAAANNAGTGNLFDVDADLVDVKTNGAGQLDASLKANFDFGTTYVDTADSLTGSYYGLIDFSYAFDEATYTTGEDEEIRISLIQFDPRSTFVTGEIEITRNSATDAVIFGNAVGTGAVDIGETALPLSGSIIAIVAANLDADLMQVHYSLDGGASFTTLTGGELDPDRGLGSLRLTLNNDFSDDAVLIDRIALYDANPYPGLIPSIENIPEPSAACLALVMTLAATRRRRG</sequence>
<dbReference type="AlphaFoldDB" id="A0A5C5YTI6"/>
<reference evidence="2 3" key="1">
    <citation type="submission" date="2019-02" db="EMBL/GenBank/DDBJ databases">
        <title>Deep-cultivation of Planctomycetes and their phenomic and genomic characterization uncovers novel biology.</title>
        <authorList>
            <person name="Wiegand S."/>
            <person name="Jogler M."/>
            <person name="Boedeker C."/>
            <person name="Pinto D."/>
            <person name="Vollmers J."/>
            <person name="Rivas-Marin E."/>
            <person name="Kohn T."/>
            <person name="Peeters S.H."/>
            <person name="Heuer A."/>
            <person name="Rast P."/>
            <person name="Oberbeckmann S."/>
            <person name="Bunk B."/>
            <person name="Jeske O."/>
            <person name="Meyerdierks A."/>
            <person name="Storesund J.E."/>
            <person name="Kallscheuer N."/>
            <person name="Luecker S."/>
            <person name="Lage O.M."/>
            <person name="Pohl T."/>
            <person name="Merkel B.J."/>
            <person name="Hornburger P."/>
            <person name="Mueller R.-W."/>
            <person name="Bruemmer F."/>
            <person name="Labrenz M."/>
            <person name="Spormann A.M."/>
            <person name="Op Den Camp H."/>
            <person name="Overmann J."/>
            <person name="Amann R."/>
            <person name="Jetten M.S.M."/>
            <person name="Mascher T."/>
            <person name="Medema M.H."/>
            <person name="Devos D.P."/>
            <person name="Kaster A.-K."/>
            <person name="Ovreas L."/>
            <person name="Rohde M."/>
            <person name="Galperin M.Y."/>
            <person name="Jogler C."/>
        </authorList>
    </citation>
    <scope>NUCLEOTIDE SEQUENCE [LARGE SCALE GENOMIC DNA]</scope>
    <source>
        <strain evidence="2 3">Pla123a</strain>
    </source>
</reference>
<dbReference type="Proteomes" id="UP000318478">
    <property type="component" value="Unassembled WGS sequence"/>
</dbReference>
<evidence type="ECO:0000256" key="1">
    <source>
        <dbReference type="SAM" id="SignalP"/>
    </source>
</evidence>
<keyword evidence="3" id="KW-1185">Reference proteome</keyword>
<protein>
    <recommendedName>
        <fullName evidence="4">PEP-CTERM protein-sorting domain-containing protein</fullName>
    </recommendedName>
</protein>
<comment type="caution">
    <text evidence="2">The sequence shown here is derived from an EMBL/GenBank/DDBJ whole genome shotgun (WGS) entry which is preliminary data.</text>
</comment>
<accession>A0A5C5YTI6</accession>
<dbReference type="EMBL" id="SJPO01000002">
    <property type="protein sequence ID" value="TWT78314.1"/>
    <property type="molecule type" value="Genomic_DNA"/>
</dbReference>
<evidence type="ECO:0000313" key="2">
    <source>
        <dbReference type="EMBL" id="TWT78314.1"/>
    </source>
</evidence>
<proteinExistence type="predicted"/>
<name>A0A5C5YTI6_9BACT</name>
<evidence type="ECO:0008006" key="4">
    <source>
        <dbReference type="Google" id="ProtNLM"/>
    </source>
</evidence>
<feature type="signal peptide" evidence="1">
    <location>
        <begin position="1"/>
        <end position="24"/>
    </location>
</feature>
<gene>
    <name evidence="2" type="ORF">Pla123a_11050</name>
</gene>
<evidence type="ECO:0000313" key="3">
    <source>
        <dbReference type="Proteomes" id="UP000318478"/>
    </source>
</evidence>
<feature type="chain" id="PRO_5022907867" description="PEP-CTERM protein-sorting domain-containing protein" evidence="1">
    <location>
        <begin position="25"/>
        <end position="271"/>
    </location>
</feature>
<keyword evidence="1" id="KW-0732">Signal</keyword>
<dbReference type="RefSeq" id="WP_197527696.1">
    <property type="nucleotide sequence ID" value="NZ_SJPO01000002.1"/>
</dbReference>
<organism evidence="2 3">
    <name type="scientific">Posidoniimonas polymericola</name>
    <dbReference type="NCBI Taxonomy" id="2528002"/>
    <lineage>
        <taxon>Bacteria</taxon>
        <taxon>Pseudomonadati</taxon>
        <taxon>Planctomycetota</taxon>
        <taxon>Planctomycetia</taxon>
        <taxon>Pirellulales</taxon>
        <taxon>Lacipirellulaceae</taxon>
        <taxon>Posidoniimonas</taxon>
    </lineage>
</organism>